<dbReference type="PANTHER" id="PTHR11552:SF115">
    <property type="entry name" value="DEHYDROGENASE XPTC-RELATED"/>
    <property type="match status" value="1"/>
</dbReference>
<dbReference type="Pfam" id="PF05199">
    <property type="entry name" value="GMC_oxred_C"/>
    <property type="match status" value="1"/>
</dbReference>
<feature type="binding site" evidence="3">
    <location>
        <position position="258"/>
    </location>
    <ligand>
        <name>FAD</name>
        <dbReference type="ChEBI" id="CHEBI:57692"/>
    </ligand>
</feature>
<dbReference type="PIRSF" id="PIRSF000137">
    <property type="entry name" value="Alcohol_oxidase"/>
    <property type="match status" value="1"/>
</dbReference>
<feature type="active site" description="Proton donor" evidence="2">
    <location>
        <position position="554"/>
    </location>
</feature>
<evidence type="ECO:0000256" key="3">
    <source>
        <dbReference type="PIRSR" id="PIRSR000137-2"/>
    </source>
</evidence>
<feature type="domain" description="Glucose-methanol-choline oxidoreductase C-terminal" evidence="6">
    <location>
        <begin position="469"/>
        <end position="606"/>
    </location>
</feature>
<dbReference type="InterPro" id="IPR000172">
    <property type="entry name" value="GMC_OxRdtase_N"/>
</dbReference>
<evidence type="ECO:0000256" key="1">
    <source>
        <dbReference type="ARBA" id="ARBA00010790"/>
    </source>
</evidence>
<keyword evidence="3" id="KW-0285">Flavoprotein</keyword>
<feature type="signal peptide" evidence="4">
    <location>
        <begin position="1"/>
        <end position="19"/>
    </location>
</feature>
<organism evidence="7 8">
    <name type="scientific">Diaporthe helianthi</name>
    <dbReference type="NCBI Taxonomy" id="158607"/>
    <lineage>
        <taxon>Eukaryota</taxon>
        <taxon>Fungi</taxon>
        <taxon>Dikarya</taxon>
        <taxon>Ascomycota</taxon>
        <taxon>Pezizomycotina</taxon>
        <taxon>Sordariomycetes</taxon>
        <taxon>Sordariomycetidae</taxon>
        <taxon>Diaporthales</taxon>
        <taxon>Diaporthaceae</taxon>
        <taxon>Diaporthe</taxon>
    </lineage>
</organism>
<dbReference type="GO" id="GO:0016614">
    <property type="term" value="F:oxidoreductase activity, acting on CH-OH group of donors"/>
    <property type="evidence" value="ECO:0007669"/>
    <property type="project" value="InterPro"/>
</dbReference>
<evidence type="ECO:0000256" key="2">
    <source>
        <dbReference type="PIRSR" id="PIRSR000137-1"/>
    </source>
</evidence>
<dbReference type="PANTHER" id="PTHR11552">
    <property type="entry name" value="GLUCOSE-METHANOL-CHOLINE GMC OXIDOREDUCTASE"/>
    <property type="match status" value="1"/>
</dbReference>
<proteinExistence type="inferred from homology"/>
<keyword evidence="3" id="KW-0274">FAD</keyword>
<dbReference type="Gene3D" id="3.50.50.60">
    <property type="entry name" value="FAD/NAD(P)-binding domain"/>
    <property type="match status" value="1"/>
</dbReference>
<comment type="similarity">
    <text evidence="1">Belongs to the GMC oxidoreductase family.</text>
</comment>
<keyword evidence="8" id="KW-1185">Reference proteome</keyword>
<feature type="chain" id="PRO_5015193683" evidence="4">
    <location>
        <begin position="20"/>
        <end position="617"/>
    </location>
</feature>
<dbReference type="InterPro" id="IPR012132">
    <property type="entry name" value="GMC_OxRdtase"/>
</dbReference>
<feature type="domain" description="Glucose-methanol-choline oxidoreductase N-terminal" evidence="5">
    <location>
        <begin position="29"/>
        <end position="344"/>
    </location>
</feature>
<accession>A0A2P5HGD4</accession>
<dbReference type="Gene3D" id="3.30.560.10">
    <property type="entry name" value="Glucose Oxidase, domain 3"/>
    <property type="match status" value="1"/>
</dbReference>
<gene>
    <name evidence="7" type="ORF">DHEL01_v212293</name>
</gene>
<dbReference type="InterPro" id="IPR007867">
    <property type="entry name" value="GMC_OxRtase_C"/>
</dbReference>
<name>A0A2P5HGD4_DIAHE</name>
<protein>
    <submittedName>
        <fullName evidence="7">GMC oxidoreductase</fullName>
    </submittedName>
</protein>
<evidence type="ECO:0000313" key="7">
    <source>
        <dbReference type="EMBL" id="POS69312.1"/>
    </source>
</evidence>
<dbReference type="Pfam" id="PF00732">
    <property type="entry name" value="GMC_oxred_N"/>
    <property type="match status" value="1"/>
</dbReference>
<comment type="caution">
    <text evidence="7">The sequence shown here is derived from an EMBL/GenBank/DDBJ whole genome shotgun (WGS) entry which is preliminary data.</text>
</comment>
<evidence type="ECO:0000259" key="5">
    <source>
        <dbReference type="Pfam" id="PF00732"/>
    </source>
</evidence>
<feature type="active site" description="Proton acceptor" evidence="2">
    <location>
        <position position="597"/>
    </location>
</feature>
<keyword evidence="4" id="KW-0732">Signal</keyword>
<dbReference type="Proteomes" id="UP000094444">
    <property type="component" value="Unassembled WGS sequence"/>
</dbReference>
<dbReference type="OrthoDB" id="269227at2759"/>
<dbReference type="GO" id="GO:0044550">
    <property type="term" value="P:secondary metabolite biosynthetic process"/>
    <property type="evidence" value="ECO:0007669"/>
    <property type="project" value="TreeGrafter"/>
</dbReference>
<reference evidence="7" key="1">
    <citation type="submission" date="2017-09" db="EMBL/GenBank/DDBJ databases">
        <title>Polyketide synthases of a Diaporthe helianthi virulent isolate.</title>
        <authorList>
            <person name="Baroncelli R."/>
        </authorList>
    </citation>
    <scope>NUCLEOTIDE SEQUENCE [LARGE SCALE GENOMIC DNA]</scope>
    <source>
        <strain evidence="7">7/96</strain>
    </source>
</reference>
<evidence type="ECO:0000259" key="6">
    <source>
        <dbReference type="Pfam" id="PF05199"/>
    </source>
</evidence>
<sequence length="617" mass="65202">MVRLLSLGAVSASAALVAAAPIEKADAEYDYVIVGGGLTGLVAAARLSEDADVSVLVLDYGTFDRSNKTQIPYYATVISTSGPSNLRDIPSVAEPGMGNQIFGVRVSQVIGGGSQVNGMTWDYPSVADIDAFEALGNPGWGWEGLNPYMRKSVTFTPPTPEVEATCNYTYDVSAWGQDGPAQASYPDWQAPDLYKIIDAFNELGLPFVEEHATGKAVGHFWAPSSINPANKTRSSSLYAYYDTVSFRSNLKLLPLHQVREILFEDSTGSGSSLVATGVKVLDRSNNDTLVFSAKKEVILAAGGVFTPQLLQWSGIGPKEVLEAAGIETKIDFPAVGSNFQDHPVAYVSWTVENSFPGPSEPSTNATFFNEAYDLYHQNNTGPLTKAQASYIAFPSLEMLTSGAASLVDALEAQDPNAHLPAIYAGNADLQAGFEHQRAVLAADLRAGTVAAAELPAAGGGFVANAVMKPISRGTVHLDAADPYGVPLVLHNALTNPFDRSVLLAAVEYTRRLFGTEAAADLNPVEVAPGAAATTEDAVVEALLAAGLLNPTFAHPSCSCPMMPREKGGVVDSELRVYGTERLSIIDASILPLIPAAHLQATMYGVAEKASDIIKSRA</sequence>
<comment type="cofactor">
    <cofactor evidence="3">
        <name>FAD</name>
        <dbReference type="ChEBI" id="CHEBI:57692"/>
    </cofactor>
</comment>
<dbReference type="STRING" id="158607.A0A2P5HGD4"/>
<evidence type="ECO:0000256" key="4">
    <source>
        <dbReference type="SAM" id="SignalP"/>
    </source>
</evidence>
<dbReference type="SUPFAM" id="SSF54373">
    <property type="entry name" value="FAD-linked reductases, C-terminal domain"/>
    <property type="match status" value="1"/>
</dbReference>
<dbReference type="SUPFAM" id="SSF51905">
    <property type="entry name" value="FAD/NAD(P)-binding domain"/>
    <property type="match status" value="1"/>
</dbReference>
<dbReference type="AlphaFoldDB" id="A0A2P5HGD4"/>
<dbReference type="EMBL" id="MAVT02002419">
    <property type="protein sequence ID" value="POS69312.1"/>
    <property type="molecule type" value="Genomic_DNA"/>
</dbReference>
<dbReference type="InterPro" id="IPR036188">
    <property type="entry name" value="FAD/NAD-bd_sf"/>
</dbReference>
<evidence type="ECO:0000313" key="8">
    <source>
        <dbReference type="Proteomes" id="UP000094444"/>
    </source>
</evidence>
<dbReference type="GO" id="GO:0050660">
    <property type="term" value="F:flavin adenine dinucleotide binding"/>
    <property type="evidence" value="ECO:0007669"/>
    <property type="project" value="InterPro"/>
</dbReference>
<dbReference type="InParanoid" id="A0A2P5HGD4"/>
<feature type="binding site" evidence="3">
    <location>
        <position position="109"/>
    </location>
    <ligand>
        <name>FAD</name>
        <dbReference type="ChEBI" id="CHEBI:57692"/>
    </ligand>
</feature>